<proteinExistence type="predicted"/>
<reference evidence="2 3" key="1">
    <citation type="submission" date="2009-08" db="EMBL/GenBank/DDBJ databases">
        <authorList>
            <person name="Qin X."/>
            <person name="Bachman B."/>
            <person name="Battles P."/>
            <person name="Bell A."/>
            <person name="Bess C."/>
            <person name="Bickham C."/>
            <person name="Chaboub L."/>
            <person name="Chen D."/>
            <person name="Coyle M."/>
            <person name="Deiros D.R."/>
            <person name="Dinh H."/>
            <person name="Forbes L."/>
            <person name="Fowler G."/>
            <person name="Francisco L."/>
            <person name="Fu Q."/>
            <person name="Gubbala S."/>
            <person name="Hale W."/>
            <person name="Han Y."/>
            <person name="Hemphill L."/>
            <person name="Highlander S.K."/>
            <person name="Hirani K."/>
            <person name="Hogues M."/>
            <person name="Jackson L."/>
            <person name="Jakkamsetti A."/>
            <person name="Javaid M."/>
            <person name="Jiang H."/>
            <person name="Korchina V."/>
            <person name="Kovar C."/>
            <person name="Lara F."/>
            <person name="Lee S."/>
            <person name="Mata R."/>
            <person name="Mathew T."/>
            <person name="Moen C."/>
            <person name="Morales K."/>
            <person name="Munidasa M."/>
            <person name="Nazareth L."/>
            <person name="Ngo R."/>
            <person name="Nguyen L."/>
            <person name="Okwuonu G."/>
            <person name="Ongeri F."/>
            <person name="Patil S."/>
            <person name="Petrosino J."/>
            <person name="Pham C."/>
            <person name="Pham P."/>
            <person name="Pu L.-L."/>
            <person name="Puazo M."/>
            <person name="Raj R."/>
            <person name="Reid J."/>
            <person name="Rouhana J."/>
            <person name="Saada N."/>
            <person name="Shang Y."/>
            <person name="Simmons D."/>
            <person name="Thornton R."/>
            <person name="Warren J."/>
            <person name="Weissenberger G."/>
            <person name="Zhang J."/>
            <person name="Zhang L."/>
            <person name="Zhou C."/>
            <person name="Zhu D."/>
            <person name="Muzny D."/>
            <person name="Worley K."/>
            <person name="Gibbs R."/>
        </authorList>
    </citation>
    <scope>NUCLEOTIDE SEQUENCE [LARGE SCALE GENOMIC DNA]</scope>
    <source>
        <strain evidence="3">ATCC 15826 / DSM 8339 / NCTC 10426 / 6573</strain>
    </source>
</reference>
<accession>C8NB68</accession>
<dbReference type="AlphaFoldDB" id="C8NB68"/>
<evidence type="ECO:0000313" key="2">
    <source>
        <dbReference type="EMBL" id="EEV88036.1"/>
    </source>
</evidence>
<dbReference type="Proteomes" id="UP000004870">
    <property type="component" value="Unassembled WGS sequence"/>
</dbReference>
<dbReference type="EMBL" id="ACKY01000102">
    <property type="protein sequence ID" value="EEV88036.1"/>
    <property type="molecule type" value="Genomic_DNA"/>
</dbReference>
<feature type="transmembrane region" description="Helical" evidence="1">
    <location>
        <begin position="25"/>
        <end position="43"/>
    </location>
</feature>
<keyword evidence="1" id="KW-0472">Membrane</keyword>
<name>C8NB68_CARH6</name>
<organism evidence="2 3">
    <name type="scientific">Cardiobacterium hominis (strain ATCC 15826 / DSM 8339 / NCTC 10426 / 6573)</name>
    <dbReference type="NCBI Taxonomy" id="638300"/>
    <lineage>
        <taxon>Bacteria</taxon>
        <taxon>Pseudomonadati</taxon>
        <taxon>Pseudomonadota</taxon>
        <taxon>Gammaproteobacteria</taxon>
        <taxon>Cardiobacteriales</taxon>
        <taxon>Cardiobacteriaceae</taxon>
        <taxon>Cardiobacterium</taxon>
    </lineage>
</organism>
<sequence length="51" mass="5979">MGGCPWVFLGENRANLIMFAAGGREVWLCFPPFFGKIHFLIFFNERKRMLL</sequence>
<protein>
    <submittedName>
        <fullName evidence="2">Uncharacterized protein</fullName>
    </submittedName>
</protein>
<comment type="caution">
    <text evidence="2">The sequence shown here is derived from an EMBL/GenBank/DDBJ whole genome shotgun (WGS) entry which is preliminary data.</text>
</comment>
<evidence type="ECO:0000313" key="3">
    <source>
        <dbReference type="Proteomes" id="UP000004870"/>
    </source>
</evidence>
<evidence type="ECO:0000256" key="1">
    <source>
        <dbReference type="SAM" id="Phobius"/>
    </source>
</evidence>
<gene>
    <name evidence="2" type="ORF">HMPREF0198_1746</name>
</gene>
<keyword evidence="3" id="KW-1185">Reference proteome</keyword>
<keyword evidence="1" id="KW-1133">Transmembrane helix</keyword>
<keyword evidence="1" id="KW-0812">Transmembrane</keyword>
<dbReference type="HOGENOM" id="CLU_3096935_0_0_6"/>